<dbReference type="Proteomes" id="UP000286246">
    <property type="component" value="Unassembled WGS sequence"/>
</dbReference>
<dbReference type="EMBL" id="RAPY01000003">
    <property type="protein sequence ID" value="RKE49525.1"/>
    <property type="molecule type" value="Genomic_DNA"/>
</dbReference>
<name>A0A420AYJ1_SPHD1</name>
<dbReference type="InterPro" id="IPR035093">
    <property type="entry name" value="RelE/ParE_toxin_dom_sf"/>
</dbReference>
<keyword evidence="3" id="KW-1185">Reference proteome</keyword>
<sequence>MAYTLKLLKRAEDELHHSCEWYDSQKRGLARQFLKELDLQFKFIVKNPELYQIQGQGNLRFSPLKKFPFVVIYWFDEGMKIIYVVSIFHTSREPII</sequence>
<keyword evidence="1" id="KW-1277">Toxin-antitoxin system</keyword>
<organism evidence="2 3">
    <name type="scientific">Sphingobacterium detergens</name>
    <dbReference type="NCBI Taxonomy" id="1145106"/>
    <lineage>
        <taxon>Bacteria</taxon>
        <taxon>Pseudomonadati</taxon>
        <taxon>Bacteroidota</taxon>
        <taxon>Sphingobacteriia</taxon>
        <taxon>Sphingobacteriales</taxon>
        <taxon>Sphingobacteriaceae</taxon>
        <taxon>Sphingobacterium</taxon>
    </lineage>
</organism>
<evidence type="ECO:0000313" key="2">
    <source>
        <dbReference type="EMBL" id="RKE49525.1"/>
    </source>
</evidence>
<dbReference type="Gene3D" id="3.30.2310.20">
    <property type="entry name" value="RelE-like"/>
    <property type="match status" value="1"/>
</dbReference>
<dbReference type="AlphaFoldDB" id="A0A420AYJ1"/>
<dbReference type="OrthoDB" id="595476at2"/>
<evidence type="ECO:0000256" key="1">
    <source>
        <dbReference type="ARBA" id="ARBA00022649"/>
    </source>
</evidence>
<gene>
    <name evidence="2" type="ORF">DFQ12_3644</name>
</gene>
<comment type="caution">
    <text evidence="2">The sequence shown here is derived from an EMBL/GenBank/DDBJ whole genome shotgun (WGS) entry which is preliminary data.</text>
</comment>
<evidence type="ECO:0000313" key="3">
    <source>
        <dbReference type="Proteomes" id="UP000286246"/>
    </source>
</evidence>
<dbReference type="InterPro" id="IPR007712">
    <property type="entry name" value="RelE/ParE_toxin"/>
</dbReference>
<protein>
    <submittedName>
        <fullName evidence="2">ParE-like toxin of type II ParDE toxin-antitoxin system</fullName>
    </submittedName>
</protein>
<reference evidence="2 3" key="1">
    <citation type="submission" date="2018-09" db="EMBL/GenBank/DDBJ databases">
        <title>Genomic Encyclopedia of Type Strains, Phase III (KMG-III): the genomes of soil and plant-associated and newly described type strains.</title>
        <authorList>
            <person name="Whitman W."/>
        </authorList>
    </citation>
    <scope>NUCLEOTIDE SEQUENCE [LARGE SCALE GENOMIC DNA]</scope>
    <source>
        <strain evidence="2 3">CECT 7938</strain>
    </source>
</reference>
<accession>A0A420AYJ1</accession>
<proteinExistence type="predicted"/>
<dbReference type="RefSeq" id="WP_120260358.1">
    <property type="nucleotide sequence ID" value="NZ_RAPY01000003.1"/>
</dbReference>
<dbReference type="Pfam" id="PF05016">
    <property type="entry name" value="ParE_toxin"/>
    <property type="match status" value="1"/>
</dbReference>